<evidence type="ECO:0000256" key="2">
    <source>
        <dbReference type="ARBA" id="ARBA00022771"/>
    </source>
</evidence>
<evidence type="ECO:0000256" key="3">
    <source>
        <dbReference type="ARBA" id="ARBA00022833"/>
    </source>
</evidence>
<organism evidence="8 9">
    <name type="scientific">Durusdinium trenchii</name>
    <dbReference type="NCBI Taxonomy" id="1381693"/>
    <lineage>
        <taxon>Eukaryota</taxon>
        <taxon>Sar</taxon>
        <taxon>Alveolata</taxon>
        <taxon>Dinophyceae</taxon>
        <taxon>Suessiales</taxon>
        <taxon>Symbiodiniaceae</taxon>
        <taxon>Durusdinium</taxon>
    </lineage>
</organism>
<dbReference type="PROSITE" id="PS50016">
    <property type="entry name" value="ZF_PHD_2"/>
    <property type="match status" value="1"/>
</dbReference>
<dbReference type="InterPro" id="IPR032675">
    <property type="entry name" value="LRR_dom_sf"/>
</dbReference>
<evidence type="ECO:0000259" key="6">
    <source>
        <dbReference type="PROSITE" id="PS50016"/>
    </source>
</evidence>
<keyword evidence="3" id="KW-0862">Zinc</keyword>
<dbReference type="Pfam" id="PF13639">
    <property type="entry name" value="zf-RING_2"/>
    <property type="match status" value="1"/>
</dbReference>
<evidence type="ECO:0000256" key="5">
    <source>
        <dbReference type="SAM" id="MobiDB-lite"/>
    </source>
</evidence>
<accession>A0ABP0NDE9</accession>
<feature type="region of interest" description="Disordered" evidence="5">
    <location>
        <begin position="183"/>
        <end position="273"/>
    </location>
</feature>
<dbReference type="InterPro" id="IPR019787">
    <property type="entry name" value="Znf_PHD-finger"/>
</dbReference>
<keyword evidence="9" id="KW-1185">Reference proteome</keyword>
<feature type="domain" description="RING-type" evidence="7">
    <location>
        <begin position="41"/>
        <end position="89"/>
    </location>
</feature>
<name>A0ABP0NDE9_9DINO</name>
<dbReference type="PROSITE" id="PS50089">
    <property type="entry name" value="ZF_RING_2"/>
    <property type="match status" value="1"/>
</dbReference>
<dbReference type="PANTHER" id="PTHR47177:SF3">
    <property type="entry name" value="F18C1.6 PROTEIN"/>
    <property type="match status" value="1"/>
</dbReference>
<dbReference type="SMART" id="SM00249">
    <property type="entry name" value="PHD"/>
    <property type="match status" value="1"/>
</dbReference>
<evidence type="ECO:0000256" key="1">
    <source>
        <dbReference type="ARBA" id="ARBA00022723"/>
    </source>
</evidence>
<comment type="caution">
    <text evidence="8">The sequence shown here is derived from an EMBL/GenBank/DDBJ whole genome shotgun (WGS) entry which is preliminary data.</text>
</comment>
<dbReference type="InterPro" id="IPR001841">
    <property type="entry name" value="Znf_RING"/>
</dbReference>
<evidence type="ECO:0008006" key="10">
    <source>
        <dbReference type="Google" id="ProtNLM"/>
    </source>
</evidence>
<dbReference type="EMBL" id="CAXAMN010021629">
    <property type="protein sequence ID" value="CAK9061736.1"/>
    <property type="molecule type" value="Genomic_DNA"/>
</dbReference>
<feature type="compositionally biased region" description="Basic and acidic residues" evidence="5">
    <location>
        <begin position="191"/>
        <end position="216"/>
    </location>
</feature>
<proteinExistence type="predicted"/>
<keyword evidence="2 4" id="KW-0863">Zinc-finger</keyword>
<evidence type="ECO:0000313" key="9">
    <source>
        <dbReference type="Proteomes" id="UP001642484"/>
    </source>
</evidence>
<dbReference type="InterPro" id="IPR011011">
    <property type="entry name" value="Znf_FYVE_PHD"/>
</dbReference>
<keyword evidence="1" id="KW-0479">Metal-binding</keyword>
<evidence type="ECO:0000259" key="7">
    <source>
        <dbReference type="PROSITE" id="PS50089"/>
    </source>
</evidence>
<reference evidence="8 9" key="1">
    <citation type="submission" date="2024-02" db="EMBL/GenBank/DDBJ databases">
        <authorList>
            <person name="Chen Y."/>
            <person name="Shah S."/>
            <person name="Dougan E. K."/>
            <person name="Thang M."/>
            <person name="Chan C."/>
        </authorList>
    </citation>
    <scope>NUCLEOTIDE SEQUENCE [LARGE SCALE GENOMIC DNA]</scope>
</reference>
<dbReference type="SUPFAM" id="SSF57850">
    <property type="entry name" value="RING/U-box"/>
    <property type="match status" value="1"/>
</dbReference>
<protein>
    <recommendedName>
        <fullName evidence="10">PHD and RING finger domain-containing protein 1</fullName>
    </recommendedName>
</protein>
<dbReference type="Proteomes" id="UP001642484">
    <property type="component" value="Unassembled WGS sequence"/>
</dbReference>
<dbReference type="SUPFAM" id="SSF57903">
    <property type="entry name" value="FYVE/PHD zinc finger"/>
    <property type="match status" value="1"/>
</dbReference>
<sequence>MAMATSTSPRRSERLRNALLEGRAGFSPLLESASAATLKQCGACLLDIDTVSKDGDFVAILDSCAPAHFFHVRCIATWAAQENTCPLCKVRFGRFGVYGPEGDLRRVANVEERDQQEAEGDASDDDVVCSVCHRSDDEDALLLCDGLGGRCSGAAHFYCIGLPGVPEGDWFCSECQEIPLDSSQVDSQLQHPEEKAEEPVRSDGKEVKAPKTEVNREQAIQPKAQGVSSKRSLPHPVHPEVQSKKVKKEKVGDAEELKKEPEENKPGLSRSGSDVSKWIHWDGHLLQVELGGRRIKDGAAAAVAQLLRSVLEKCQARRPSVREVSLNLAGNRLGKDGLMVLLQAVESAGKHVACLDLEWNRIDACAAMWLASWIAKQSCSPRKLLLSHNRSIGDNAAQHLFQTVGRACVNKGATILPWIEAKYIGIKDPDTFLQLLSLHMNFCFALDRDACSLHHCSSREGEGEGGEKREKLPQLHLIGILEQRSQPLQPHSGAAKAEQGGESGADLSELHGVKSLAQERLKRPVSREAMKKEEFQPVEPDVEPSEPFTAASTTSQAAGVKHDRRNKHVSLDADIDAEREQRREWASSLGKSGVAVSETFDEDLPTPAPTRGMWDLVRAEAKKSQRQQKISRQSLSEGSGLKQKDRKDLGNGVQDDYKALKALVEARVRRKAELWKALTITESEQKLRQKCLVDELCKQVYEEGFKTALESGSWEDYLRTSIGHQWVLQWLDAKLSKAADACKTR</sequence>
<dbReference type="Pfam" id="PF23011">
    <property type="entry name" value="PHD-1st_NSD"/>
    <property type="match status" value="1"/>
</dbReference>
<gene>
    <name evidence="8" type="ORF">CCMP2556_LOCUS30354</name>
</gene>
<dbReference type="InterPro" id="IPR013083">
    <property type="entry name" value="Znf_RING/FYVE/PHD"/>
</dbReference>
<feature type="compositionally biased region" description="Low complexity" evidence="5">
    <location>
        <begin position="627"/>
        <end position="636"/>
    </location>
</feature>
<dbReference type="Gene3D" id="3.80.10.10">
    <property type="entry name" value="Ribonuclease Inhibitor"/>
    <property type="match status" value="1"/>
</dbReference>
<feature type="region of interest" description="Disordered" evidence="5">
    <location>
        <begin position="620"/>
        <end position="650"/>
    </location>
</feature>
<dbReference type="InterPro" id="IPR001965">
    <property type="entry name" value="Znf_PHD"/>
</dbReference>
<dbReference type="Gene3D" id="3.30.40.10">
    <property type="entry name" value="Zinc/RING finger domain, C3HC4 (zinc finger)"/>
    <property type="match status" value="2"/>
</dbReference>
<evidence type="ECO:0000313" key="8">
    <source>
        <dbReference type="EMBL" id="CAK9061736.1"/>
    </source>
</evidence>
<evidence type="ECO:0000256" key="4">
    <source>
        <dbReference type="PROSITE-ProRule" id="PRU00175"/>
    </source>
</evidence>
<feature type="compositionally biased region" description="Basic and acidic residues" evidence="5">
    <location>
        <begin position="508"/>
        <end position="535"/>
    </location>
</feature>
<dbReference type="SUPFAM" id="SSF52047">
    <property type="entry name" value="RNI-like"/>
    <property type="match status" value="1"/>
</dbReference>
<feature type="region of interest" description="Disordered" evidence="5">
    <location>
        <begin position="484"/>
        <end position="566"/>
    </location>
</feature>
<feature type="compositionally biased region" description="Basic and acidic residues" evidence="5">
    <location>
        <begin position="237"/>
        <end position="265"/>
    </location>
</feature>
<dbReference type="InterPro" id="IPR059153">
    <property type="entry name" value="NSD_PHD-1st"/>
</dbReference>
<feature type="domain" description="PHD-type" evidence="6">
    <location>
        <begin position="126"/>
        <end position="178"/>
    </location>
</feature>
<dbReference type="PANTHER" id="PTHR47177">
    <property type="entry name" value="F18C1.6 PROTEIN"/>
    <property type="match status" value="1"/>
</dbReference>